<dbReference type="PROSITE" id="PS51387">
    <property type="entry name" value="FAD_PCMH"/>
    <property type="match status" value="1"/>
</dbReference>
<feature type="chain" id="PRO_5012586882" description="FAD-binding PCMH-type domain-containing protein" evidence="6">
    <location>
        <begin position="18"/>
        <end position="424"/>
    </location>
</feature>
<dbReference type="SUPFAM" id="SSF56176">
    <property type="entry name" value="FAD-binding/transporter-associated domain-like"/>
    <property type="match status" value="1"/>
</dbReference>
<dbReference type="GO" id="GO:0071949">
    <property type="term" value="F:FAD binding"/>
    <property type="evidence" value="ECO:0007669"/>
    <property type="project" value="InterPro"/>
</dbReference>
<keyword evidence="9" id="KW-1185">Reference proteome</keyword>
<protein>
    <recommendedName>
        <fullName evidence="7">FAD-binding PCMH-type domain-containing protein</fullName>
    </recommendedName>
</protein>
<evidence type="ECO:0000256" key="6">
    <source>
        <dbReference type="SAM" id="SignalP"/>
    </source>
</evidence>
<accession>A0A2C5XP11</accession>
<gene>
    <name evidence="8" type="ORF">CDD80_679</name>
</gene>
<evidence type="ECO:0000313" key="9">
    <source>
        <dbReference type="Proteomes" id="UP000226431"/>
    </source>
</evidence>
<feature type="signal peptide" evidence="6">
    <location>
        <begin position="1"/>
        <end position="17"/>
    </location>
</feature>
<dbReference type="InterPro" id="IPR016169">
    <property type="entry name" value="FAD-bd_PCMH_sub2"/>
</dbReference>
<dbReference type="Gene3D" id="3.30.43.10">
    <property type="entry name" value="Uridine Diphospho-n-acetylenolpyruvylglucosamine Reductase, domain 2"/>
    <property type="match status" value="1"/>
</dbReference>
<dbReference type="OrthoDB" id="415825at2759"/>
<dbReference type="GO" id="GO:0016491">
    <property type="term" value="F:oxidoreductase activity"/>
    <property type="evidence" value="ECO:0007669"/>
    <property type="project" value="UniProtKB-KW"/>
</dbReference>
<dbReference type="PANTHER" id="PTHR42973">
    <property type="entry name" value="BINDING OXIDOREDUCTASE, PUTATIVE (AFU_ORTHOLOGUE AFUA_1G17690)-RELATED"/>
    <property type="match status" value="1"/>
</dbReference>
<dbReference type="AlphaFoldDB" id="A0A2C5XP11"/>
<dbReference type="PANTHER" id="PTHR42973:SF39">
    <property type="entry name" value="FAD-BINDING PCMH-TYPE DOMAIN-CONTAINING PROTEIN"/>
    <property type="match status" value="1"/>
</dbReference>
<keyword evidence="3" id="KW-0285">Flavoprotein</keyword>
<evidence type="ECO:0000256" key="2">
    <source>
        <dbReference type="ARBA" id="ARBA00005466"/>
    </source>
</evidence>
<dbReference type="InterPro" id="IPR006094">
    <property type="entry name" value="Oxid_FAD_bind_N"/>
</dbReference>
<evidence type="ECO:0000256" key="5">
    <source>
        <dbReference type="ARBA" id="ARBA00023002"/>
    </source>
</evidence>
<organism evidence="8 9">
    <name type="scientific">Ophiocordyceps camponoti-rufipedis</name>
    <dbReference type="NCBI Taxonomy" id="2004952"/>
    <lineage>
        <taxon>Eukaryota</taxon>
        <taxon>Fungi</taxon>
        <taxon>Dikarya</taxon>
        <taxon>Ascomycota</taxon>
        <taxon>Pezizomycotina</taxon>
        <taxon>Sordariomycetes</taxon>
        <taxon>Hypocreomycetidae</taxon>
        <taxon>Hypocreales</taxon>
        <taxon>Ophiocordycipitaceae</taxon>
        <taxon>Ophiocordyceps</taxon>
    </lineage>
</organism>
<dbReference type="EMBL" id="NJES01001209">
    <property type="protein sequence ID" value="PHH67648.1"/>
    <property type="molecule type" value="Genomic_DNA"/>
</dbReference>
<proteinExistence type="inferred from homology"/>
<evidence type="ECO:0000256" key="1">
    <source>
        <dbReference type="ARBA" id="ARBA00001974"/>
    </source>
</evidence>
<feature type="domain" description="FAD-binding PCMH-type" evidence="7">
    <location>
        <begin position="48"/>
        <end position="217"/>
    </location>
</feature>
<dbReference type="Proteomes" id="UP000226431">
    <property type="component" value="Unassembled WGS sequence"/>
</dbReference>
<evidence type="ECO:0000313" key="8">
    <source>
        <dbReference type="EMBL" id="PHH67648.1"/>
    </source>
</evidence>
<comment type="caution">
    <text evidence="8">The sequence shown here is derived from an EMBL/GenBank/DDBJ whole genome shotgun (WGS) entry which is preliminary data.</text>
</comment>
<evidence type="ECO:0000256" key="3">
    <source>
        <dbReference type="ARBA" id="ARBA00022630"/>
    </source>
</evidence>
<evidence type="ECO:0000259" key="7">
    <source>
        <dbReference type="PROSITE" id="PS51387"/>
    </source>
</evidence>
<dbReference type="InterPro" id="IPR050416">
    <property type="entry name" value="FAD-linked_Oxidoreductase"/>
</dbReference>
<dbReference type="Gene3D" id="3.40.462.20">
    <property type="match status" value="1"/>
</dbReference>
<dbReference type="Pfam" id="PF01565">
    <property type="entry name" value="FAD_binding_4"/>
    <property type="match status" value="1"/>
</dbReference>
<evidence type="ECO:0000256" key="4">
    <source>
        <dbReference type="ARBA" id="ARBA00022827"/>
    </source>
</evidence>
<sequence>MLITTLLALSFPLLSLAHPLNLSPLRTSLSPSSIIIEQDPLPRWSDYNAPSPYLTIHPATIADVQTTIRWADEQDLPFIVYGAGNDWANSSFTHGFYLALDLLSSISFTPDRTEASIQAGALTSDVIRAGYAASSLILTATCDCVSFLGALLGGGVGHLTGEYGLLVDTLLSIDVVLADGSLRTVTEETEPELWWALRGAGASFGVVVGVRVRAYPEAGLWAWRGSLVYSQGQLTPVLDVLNELELSPRAAVSLLYANRNDTPAIVIDVFYHGSASEATAFFHPLLSLRPISDTTSIKAWPEWNEPSSAACTKGGRKPTWGVGLARFNAAVFARVFQVWLELTGQPFARKSSMLLNWVSMDKARAVPLGDSAVPFRDAVALFATFTVAYEDAGFDDEALRYGRLVRGLWRGADGLERPLTWVLC</sequence>
<reference evidence="8 9" key="1">
    <citation type="submission" date="2017-06" db="EMBL/GenBank/DDBJ databases">
        <title>Ant-infecting Ophiocordyceps genomes reveal a high diversity of potential behavioral manipulation genes and a possible major role for enterotoxins.</title>
        <authorList>
            <person name="De Bekker C."/>
            <person name="Evans H.C."/>
            <person name="Brachmann A."/>
            <person name="Hughes D.P."/>
        </authorList>
    </citation>
    <scope>NUCLEOTIDE SEQUENCE [LARGE SCALE GENOMIC DNA]</scope>
    <source>
        <strain evidence="8 9">Map16</strain>
    </source>
</reference>
<keyword evidence="5" id="KW-0560">Oxidoreductase</keyword>
<comment type="cofactor">
    <cofactor evidence="1">
        <name>FAD</name>
        <dbReference type="ChEBI" id="CHEBI:57692"/>
    </cofactor>
</comment>
<keyword evidence="4" id="KW-0274">FAD</keyword>
<dbReference type="InterPro" id="IPR036318">
    <property type="entry name" value="FAD-bd_PCMH-like_sf"/>
</dbReference>
<keyword evidence="6" id="KW-0732">Signal</keyword>
<comment type="similarity">
    <text evidence="2">Belongs to the oxygen-dependent FAD-linked oxidoreductase family.</text>
</comment>
<dbReference type="Gene3D" id="3.30.465.10">
    <property type="match status" value="1"/>
</dbReference>
<dbReference type="InterPro" id="IPR016167">
    <property type="entry name" value="FAD-bd_PCMH_sub1"/>
</dbReference>
<dbReference type="STRING" id="2004952.A0A2C5XP11"/>
<dbReference type="InterPro" id="IPR016166">
    <property type="entry name" value="FAD-bd_PCMH"/>
</dbReference>
<name>A0A2C5XP11_9HYPO</name>